<dbReference type="InterPro" id="IPR001111">
    <property type="entry name" value="TGF-b_propeptide"/>
</dbReference>
<dbReference type="FunFam" id="2.130.10.10:FF:000112">
    <property type="entry name" value="jouberin isoform X2"/>
    <property type="match status" value="1"/>
</dbReference>
<evidence type="ECO:0000256" key="1">
    <source>
        <dbReference type="ARBA" id="ARBA00004114"/>
    </source>
</evidence>
<comment type="subcellular location">
    <subcellularLocation>
        <location evidence="3">Cell junction</location>
        <location evidence="3">Adherens junction</location>
    </subcellularLocation>
    <subcellularLocation>
        <location evidence="2">Cytoplasm</location>
        <location evidence="2">Cytoskeleton</location>
        <location evidence="2">Cilium basal body</location>
    </subcellularLocation>
    <subcellularLocation>
        <location evidence="1">Cytoplasm</location>
        <location evidence="1">Cytoskeleton</location>
        <location evidence="1">Microtubule organizing center</location>
        <location evidence="1">Centrosome</location>
        <location evidence="1">Centriole</location>
    </subcellularLocation>
    <subcellularLocation>
        <location evidence="4">Secreted</location>
    </subcellularLocation>
</comment>
<dbReference type="Proteomes" id="UP000727407">
    <property type="component" value="Unassembled WGS sequence"/>
</dbReference>
<evidence type="ECO:0000256" key="4">
    <source>
        <dbReference type="ARBA" id="ARBA00004613"/>
    </source>
</evidence>
<feature type="non-terminal residue" evidence="29">
    <location>
        <position position="1"/>
    </location>
</feature>
<comment type="similarity">
    <text evidence="5 25">Belongs to the TGF-beta family.</text>
</comment>
<keyword evidence="11 24" id="KW-0853">WD repeat</keyword>
<dbReference type="FunFam" id="2.30.30.40:FF:000132">
    <property type="entry name" value="jouberin isoform X2"/>
    <property type="match status" value="1"/>
</dbReference>
<keyword evidence="16 25" id="KW-0339">Growth factor</keyword>
<keyword evidence="15" id="KW-0965">Cell junction</keyword>
<sequence length="1427" mass="161680">MKEAILQKLGLTELPKIQKRDLENLVVPNHIKSKYLSMLKLHHDRRRRSLPSLAGILRRLHGDTDITGEIKYSDMTRQHLVFDMETRLKANSEVAMAELKLYQTAPRKMPVTEKKKHRPVNHARVSIYWVCNESNHTSLVDSRLVPVNEVGLRSFDVTQAVHYWSKSLTKSPLHLEVRIEGERPGSHAAEMAKRVRFTTQNALDQTAGSPELVLYTLNLEEYGSLGDCKRGADNQACCREEHYVNFREVTWAQYWILEPAGYQAFRCAGGCQSDVRAKPRTYIDEVLRRYTNPPLQKKKPKQQAEQLQQNVELQTLKKNLSKDTEEDETILNNTYDPVQDSPRYTKNRRRENEVFKKVNISHVGEETSTAISGRKKSKRALPPPPSVQDEDESDKNALRSETKPPTGADSAQKRKGKKGKSRGGDHAGVTKAESENEDDLVQEYQRQITQEEQAALKKPKHKKQGEWLQEVVVLNNEFEKKKKKRNLKESIEDERDLPSSSHQNRMELAADEAKSKDDFQKGMSEEEKEDIVKPIGKKKKKKKQEVIVEDNQAEVDALPSQAYDDSLVLGVYVHRTDRLKTELLVSHPMVKVHVVDEITGQYVKKEDSHRRVSSFYEQENVEHVLPIITQPFDFKKQKSIVPEWEEQIIFNERFSYFIQQNDEAPKVILFFEILEFMSMEEARANASADLSERGFRKIAWAFLKLVGTNGVLNVGSKLRLQLYSPPPRARKNPQTLEVFQWWSKYPWNRYASTLYVTVKGLKLPEHVDPSIRSMMALQQERGSTSYTELHSEPTQNTFTQLLESKADGMKWSRLPGQVCRIPNKPMLSFRGGQIGCFTLRFSHEGRVLAAACADRDAFPVIVYEIPSGKVLASFNGHLSIVYDLCWTRDDSCLLSASSDGTVRVWSVERLQGLAQKILPHPSFVYAAQYHPQAQSLVVTGGYDGLLRVWNLDVKDVNGQLLQEFEGHKTFINALCFDGEGSRMFSADNAGLIIVWSTEVVDGSRHAAGRLWKIDKEIKESELNGIPVSSLEVHPNGRRLLIHAKDSVLRVMDLRVFAIKKYIGATNYRERINSTFTPCGNFIFSGSEDGLAYVWNAETGDQVAVYSELCYPTALRGVAFHPHEHLVAFCAFGQNQPIQLYIYDRKVTQLELESMKVPNRSDAAVSKTLRNQTETLAFQDASASGVDRFTSAARVSLKMQRVKQKLDSVLEPHHSTSGMEYLYEQGSMSQLGRGLFQEGLHTSLPAPSLLSPHSNLQLSSSLGAQLIPQATLSSQTFGAPAFGHSIRRIPSVKNKSLPDHEFPLQVETIMEQAQPMVVTLYDYKANRSDELTLRRGDVIHVLHKDNDNWWYGYLASGHRGYFPAAYVADQKGFDEDLSWAIETQPGPSEQINEEVKIVSSSKLSAAVSSSGELKIISEQDTDAEAPSV</sequence>
<dbReference type="InterPro" id="IPR019775">
    <property type="entry name" value="WD40_repeat_CS"/>
</dbReference>
<dbReference type="GO" id="GO:0008083">
    <property type="term" value="F:growth factor activity"/>
    <property type="evidence" value="ECO:0007669"/>
    <property type="project" value="UniProtKB-KW"/>
</dbReference>
<evidence type="ECO:0000256" key="14">
    <source>
        <dbReference type="ARBA" id="ARBA00022794"/>
    </source>
</evidence>
<evidence type="ECO:0000256" key="6">
    <source>
        <dbReference type="ARBA" id="ARBA00022443"/>
    </source>
</evidence>
<comment type="function">
    <text evidence="21">Involved in vesicle trafficking and required for ciliogenesis, formation of primary non-motile cilium, and recruitment of RAB8A to the basal body of primary cilium. Component of the tectonic-like complex, a complex localized at the transition zone of primary cilia and acting as a barrier that prevents diffusion of transmembrane proteins between the cilia and plasma membranes. Involved in neuronal differentiation. As a positive modulator of classical Wnt signaling, may play a crucial role in ciliary signaling during cerebellum embryonic development.</text>
</comment>
<evidence type="ECO:0000256" key="26">
    <source>
        <dbReference type="SAM" id="MobiDB-lite"/>
    </source>
</evidence>
<evidence type="ECO:0000256" key="22">
    <source>
        <dbReference type="ARBA" id="ARBA00071144"/>
    </source>
</evidence>
<evidence type="ECO:0000256" key="17">
    <source>
        <dbReference type="ARBA" id="ARBA00023069"/>
    </source>
</evidence>
<evidence type="ECO:0000313" key="30">
    <source>
        <dbReference type="Proteomes" id="UP000727407"/>
    </source>
</evidence>
<dbReference type="SUPFAM" id="SSF57501">
    <property type="entry name" value="Cystine-knot cytokines"/>
    <property type="match status" value="1"/>
</dbReference>
<dbReference type="PANTHER" id="PTHR44499">
    <property type="entry name" value="JOUBERIN"/>
    <property type="match status" value="1"/>
</dbReference>
<evidence type="ECO:0000256" key="13">
    <source>
        <dbReference type="ARBA" id="ARBA00022782"/>
    </source>
</evidence>
<feature type="repeat" description="WD" evidence="24">
    <location>
        <begin position="964"/>
        <end position="998"/>
    </location>
</feature>
<dbReference type="InterPro" id="IPR036322">
    <property type="entry name" value="WD40_repeat_dom_sf"/>
</dbReference>
<dbReference type="InterPro" id="IPR001680">
    <property type="entry name" value="WD40_rpt"/>
</dbReference>
<dbReference type="Pfam" id="PF00688">
    <property type="entry name" value="TGFb_propeptide"/>
    <property type="match status" value="1"/>
</dbReference>
<keyword evidence="20" id="KW-0966">Cell projection</keyword>
<keyword evidence="18" id="KW-1015">Disulfide bond</keyword>
<feature type="repeat" description="WD" evidence="24">
    <location>
        <begin position="874"/>
        <end position="915"/>
    </location>
</feature>
<dbReference type="SUPFAM" id="SSF50044">
    <property type="entry name" value="SH3-domain"/>
    <property type="match status" value="1"/>
</dbReference>
<dbReference type="Pfam" id="PF00019">
    <property type="entry name" value="TGF_beta"/>
    <property type="match status" value="1"/>
</dbReference>
<dbReference type="InterPro" id="IPR015943">
    <property type="entry name" value="WD40/YVTN_repeat-like_dom_sf"/>
</dbReference>
<keyword evidence="17" id="KW-0969">Cilium</keyword>
<evidence type="ECO:0000256" key="25">
    <source>
        <dbReference type="RuleBase" id="RU000354"/>
    </source>
</evidence>
<feature type="repeat" description="WD" evidence="24">
    <location>
        <begin position="917"/>
        <end position="952"/>
    </location>
</feature>
<evidence type="ECO:0000259" key="28">
    <source>
        <dbReference type="PROSITE" id="PS51362"/>
    </source>
</evidence>
<dbReference type="SMART" id="SM00320">
    <property type="entry name" value="WD40"/>
    <property type="match status" value="7"/>
</dbReference>
<keyword evidence="6 23" id="KW-0728">SH3 domain</keyword>
<keyword evidence="12" id="KW-0677">Repeat</keyword>
<dbReference type="PROSITE" id="PS00678">
    <property type="entry name" value="WD_REPEATS_1"/>
    <property type="match status" value="1"/>
</dbReference>
<dbReference type="PROSITE" id="PS50002">
    <property type="entry name" value="SH3"/>
    <property type="match status" value="1"/>
</dbReference>
<dbReference type="SMART" id="SM00326">
    <property type="entry name" value="SH3"/>
    <property type="match status" value="1"/>
</dbReference>
<dbReference type="Gene3D" id="2.10.90.10">
    <property type="entry name" value="Cystine-knot cytokines"/>
    <property type="match status" value="1"/>
</dbReference>
<dbReference type="Pfam" id="PF00400">
    <property type="entry name" value="WD40"/>
    <property type="match status" value="4"/>
</dbReference>
<accession>A0A8J5CFP3</accession>
<feature type="region of interest" description="Disordered" evidence="26">
    <location>
        <begin position="317"/>
        <end position="446"/>
    </location>
</feature>
<dbReference type="SUPFAM" id="SSF50978">
    <property type="entry name" value="WD40 repeat-like"/>
    <property type="match status" value="1"/>
</dbReference>
<dbReference type="PROSITE" id="PS50294">
    <property type="entry name" value="WD_REPEATS_REGION"/>
    <property type="match status" value="2"/>
</dbReference>
<dbReference type="Pfam" id="PF00018">
    <property type="entry name" value="SH3_1"/>
    <property type="match status" value="1"/>
</dbReference>
<keyword evidence="10" id="KW-0597">Phosphoprotein</keyword>
<evidence type="ECO:0000256" key="21">
    <source>
        <dbReference type="ARBA" id="ARBA00058395"/>
    </source>
</evidence>
<dbReference type="EMBL" id="QNUK01000003">
    <property type="protein sequence ID" value="KAF5909656.1"/>
    <property type="molecule type" value="Genomic_DNA"/>
</dbReference>
<dbReference type="PRINTS" id="PR01427">
    <property type="entry name" value="TGFBETA4"/>
</dbReference>
<dbReference type="GO" id="GO:0005160">
    <property type="term" value="F:transforming growth factor beta receptor binding"/>
    <property type="evidence" value="ECO:0007669"/>
    <property type="project" value="InterPro"/>
</dbReference>
<evidence type="ECO:0000256" key="3">
    <source>
        <dbReference type="ARBA" id="ARBA00004536"/>
    </source>
</evidence>
<name>A0A8J5CFP3_CLAMG</name>
<evidence type="ECO:0000256" key="23">
    <source>
        <dbReference type="PROSITE-ProRule" id="PRU00192"/>
    </source>
</evidence>
<feature type="repeat" description="WD" evidence="24">
    <location>
        <begin position="1075"/>
        <end position="1104"/>
    </location>
</feature>
<keyword evidence="7" id="KW-0217">Developmental protein</keyword>
<evidence type="ECO:0000313" key="29">
    <source>
        <dbReference type="EMBL" id="KAF5909656.1"/>
    </source>
</evidence>
<dbReference type="GO" id="GO:0005912">
    <property type="term" value="C:adherens junction"/>
    <property type="evidence" value="ECO:0007669"/>
    <property type="project" value="UniProtKB-SubCell"/>
</dbReference>
<dbReference type="PROSITE" id="PS00250">
    <property type="entry name" value="TGF_BETA_1"/>
    <property type="match status" value="1"/>
</dbReference>
<feature type="region of interest" description="Disordered" evidence="26">
    <location>
        <begin position="482"/>
        <end position="531"/>
    </location>
</feature>
<evidence type="ECO:0000256" key="8">
    <source>
        <dbReference type="ARBA" id="ARBA00022490"/>
    </source>
</evidence>
<dbReference type="InterPro" id="IPR003942">
    <property type="entry name" value="LRDF"/>
</dbReference>
<organism evidence="29 30">
    <name type="scientific">Clarias magur</name>
    <name type="common">Asian catfish</name>
    <name type="synonym">Macropteronotus magur</name>
    <dbReference type="NCBI Taxonomy" id="1594786"/>
    <lineage>
        <taxon>Eukaryota</taxon>
        <taxon>Metazoa</taxon>
        <taxon>Chordata</taxon>
        <taxon>Craniata</taxon>
        <taxon>Vertebrata</taxon>
        <taxon>Euteleostomi</taxon>
        <taxon>Actinopterygii</taxon>
        <taxon>Neopterygii</taxon>
        <taxon>Teleostei</taxon>
        <taxon>Ostariophysi</taxon>
        <taxon>Siluriformes</taxon>
        <taxon>Clariidae</taxon>
        <taxon>Clarias</taxon>
    </lineage>
</organism>
<dbReference type="PANTHER" id="PTHR44499:SF1">
    <property type="entry name" value="JOUBERIN"/>
    <property type="match status" value="1"/>
</dbReference>
<dbReference type="FunFam" id="2.60.120.970:FF:000024">
    <property type="entry name" value="Left-right determination factor"/>
    <property type="match status" value="1"/>
</dbReference>
<evidence type="ECO:0000256" key="12">
    <source>
        <dbReference type="ARBA" id="ARBA00022737"/>
    </source>
</evidence>
<keyword evidence="30" id="KW-1185">Reference proteome</keyword>
<protein>
    <recommendedName>
        <fullName evidence="22">Jouberin</fullName>
    </recommendedName>
</protein>
<feature type="domain" description="SH3" evidence="27">
    <location>
        <begin position="1311"/>
        <end position="1371"/>
    </location>
</feature>
<reference evidence="29" key="1">
    <citation type="submission" date="2020-07" db="EMBL/GenBank/DDBJ databases">
        <title>Clarias magur genome sequencing, assembly and annotation.</title>
        <authorList>
            <person name="Kushwaha B."/>
            <person name="Kumar R."/>
            <person name="Das P."/>
            <person name="Joshi C.G."/>
            <person name="Kumar D."/>
            <person name="Nagpure N.S."/>
            <person name="Pandey M."/>
            <person name="Agarwal S."/>
            <person name="Srivastava S."/>
            <person name="Singh M."/>
            <person name="Sahoo L."/>
            <person name="Jayasankar P."/>
            <person name="Meher P.K."/>
            <person name="Koringa P.G."/>
            <person name="Iquebal M.A."/>
            <person name="Das S.P."/>
            <person name="Bit A."/>
            <person name="Patnaik S."/>
            <person name="Patel N."/>
            <person name="Shah T.M."/>
            <person name="Hinsu A."/>
            <person name="Jena J.K."/>
        </authorList>
    </citation>
    <scope>NUCLEOTIDE SEQUENCE</scope>
    <source>
        <strain evidence="29">CIFAMagur01</strain>
        <tissue evidence="29">Testis</tissue>
    </source>
</reference>
<dbReference type="InterPro" id="IPR036028">
    <property type="entry name" value="SH3-like_dom_sf"/>
</dbReference>
<dbReference type="Gene3D" id="2.130.10.10">
    <property type="entry name" value="YVTN repeat-like/Quinoprotein amine dehydrogenase"/>
    <property type="match status" value="1"/>
</dbReference>
<evidence type="ECO:0000256" key="16">
    <source>
        <dbReference type="ARBA" id="ARBA00023030"/>
    </source>
</evidence>
<keyword evidence="8" id="KW-0963">Cytoplasm</keyword>
<evidence type="ECO:0000259" key="27">
    <source>
        <dbReference type="PROSITE" id="PS50002"/>
    </source>
</evidence>
<dbReference type="GO" id="GO:0030154">
    <property type="term" value="P:cell differentiation"/>
    <property type="evidence" value="ECO:0007669"/>
    <property type="project" value="UniProtKB-KW"/>
</dbReference>
<dbReference type="SMART" id="SM00204">
    <property type="entry name" value="TGFB"/>
    <property type="match status" value="1"/>
</dbReference>
<evidence type="ECO:0000256" key="9">
    <source>
        <dbReference type="ARBA" id="ARBA00022525"/>
    </source>
</evidence>
<dbReference type="InterPro" id="IPR001452">
    <property type="entry name" value="SH3_domain"/>
</dbReference>
<dbReference type="InterPro" id="IPR001839">
    <property type="entry name" value="TGF-b_C"/>
</dbReference>
<evidence type="ECO:0000256" key="10">
    <source>
        <dbReference type="ARBA" id="ARBA00022553"/>
    </source>
</evidence>
<keyword evidence="19" id="KW-0206">Cytoskeleton</keyword>
<evidence type="ECO:0000256" key="11">
    <source>
        <dbReference type="ARBA" id="ARBA00022574"/>
    </source>
</evidence>
<dbReference type="Gene3D" id="2.60.120.970">
    <property type="match status" value="1"/>
</dbReference>
<keyword evidence="13" id="KW-0221">Differentiation</keyword>
<comment type="caution">
    <text evidence="29">The sequence shown here is derived from an EMBL/GenBank/DDBJ whole genome shotgun (WGS) entry which is preliminary data.</text>
</comment>
<feature type="compositionally biased region" description="Basic and acidic residues" evidence="26">
    <location>
        <begin position="511"/>
        <end position="525"/>
    </location>
</feature>
<evidence type="ECO:0000256" key="15">
    <source>
        <dbReference type="ARBA" id="ARBA00022949"/>
    </source>
</evidence>
<dbReference type="PRINTS" id="PR00452">
    <property type="entry name" value="SH3DOMAIN"/>
</dbReference>
<dbReference type="InterPro" id="IPR017948">
    <property type="entry name" value="TGFb_CS"/>
</dbReference>
<dbReference type="GO" id="GO:0036064">
    <property type="term" value="C:ciliary basal body"/>
    <property type="evidence" value="ECO:0007669"/>
    <property type="project" value="TreeGrafter"/>
</dbReference>
<dbReference type="PROSITE" id="PS50082">
    <property type="entry name" value="WD_REPEATS_2"/>
    <property type="match status" value="4"/>
</dbReference>
<evidence type="ECO:0000256" key="24">
    <source>
        <dbReference type="PROSITE-ProRule" id="PRU00221"/>
    </source>
</evidence>
<dbReference type="Gene3D" id="2.30.30.40">
    <property type="entry name" value="SH3 Domains"/>
    <property type="match status" value="1"/>
</dbReference>
<dbReference type="PROSITE" id="PS51362">
    <property type="entry name" value="TGF_BETA_2"/>
    <property type="match status" value="1"/>
</dbReference>
<keyword evidence="14" id="KW-0970">Cilium biogenesis/degradation</keyword>
<evidence type="ECO:0000256" key="2">
    <source>
        <dbReference type="ARBA" id="ARBA00004120"/>
    </source>
</evidence>
<dbReference type="InterPro" id="IPR052803">
    <property type="entry name" value="Cilium-Associated_Jouberin"/>
</dbReference>
<evidence type="ECO:0000256" key="7">
    <source>
        <dbReference type="ARBA" id="ARBA00022473"/>
    </source>
</evidence>
<keyword evidence="9" id="KW-0964">Secreted</keyword>
<dbReference type="GO" id="GO:0005576">
    <property type="term" value="C:extracellular region"/>
    <property type="evidence" value="ECO:0007669"/>
    <property type="project" value="UniProtKB-SubCell"/>
</dbReference>
<evidence type="ECO:0000256" key="20">
    <source>
        <dbReference type="ARBA" id="ARBA00023273"/>
    </source>
</evidence>
<gene>
    <name evidence="29" type="primary">ahi1</name>
    <name evidence="29" type="ORF">DAT39_000602</name>
</gene>
<proteinExistence type="inferred from homology"/>
<dbReference type="CDD" id="cd00200">
    <property type="entry name" value="WD40"/>
    <property type="match status" value="1"/>
</dbReference>
<evidence type="ECO:0000256" key="19">
    <source>
        <dbReference type="ARBA" id="ARBA00023212"/>
    </source>
</evidence>
<feature type="domain" description="TGF-beta family profile" evidence="28">
    <location>
        <begin position="220"/>
        <end position="293"/>
    </location>
</feature>
<dbReference type="GO" id="GO:0005814">
    <property type="term" value="C:centriole"/>
    <property type="evidence" value="ECO:0007669"/>
    <property type="project" value="UniProtKB-SubCell"/>
</dbReference>
<evidence type="ECO:0000256" key="5">
    <source>
        <dbReference type="ARBA" id="ARBA00006656"/>
    </source>
</evidence>
<evidence type="ECO:0000256" key="18">
    <source>
        <dbReference type="ARBA" id="ARBA00023157"/>
    </source>
</evidence>
<dbReference type="OrthoDB" id="2096344at2759"/>
<dbReference type="GO" id="GO:0044458">
    <property type="term" value="P:motile cilium assembly"/>
    <property type="evidence" value="ECO:0007669"/>
    <property type="project" value="TreeGrafter"/>
</dbReference>
<dbReference type="InterPro" id="IPR029034">
    <property type="entry name" value="Cystine-knot_cytokine"/>
</dbReference>